<keyword evidence="1" id="KW-0472">Membrane</keyword>
<keyword evidence="3" id="KW-1185">Reference proteome</keyword>
<comment type="caution">
    <text evidence="2">The sequence shown here is derived from an EMBL/GenBank/DDBJ whole genome shotgun (WGS) entry which is preliminary data.</text>
</comment>
<proteinExistence type="predicted"/>
<feature type="transmembrane region" description="Helical" evidence="1">
    <location>
        <begin position="171"/>
        <end position="190"/>
    </location>
</feature>
<dbReference type="AlphaFoldDB" id="A0A7K0KG66"/>
<evidence type="ECO:0000313" key="2">
    <source>
        <dbReference type="EMBL" id="MST84455.1"/>
    </source>
</evidence>
<feature type="transmembrane region" description="Helical" evidence="1">
    <location>
        <begin position="133"/>
        <end position="150"/>
    </location>
</feature>
<feature type="transmembrane region" description="Helical" evidence="1">
    <location>
        <begin position="88"/>
        <end position="106"/>
    </location>
</feature>
<protein>
    <recommendedName>
        <fullName evidence="4">HPP family protein</fullName>
    </recommendedName>
</protein>
<sequence length="329" mass="36305">MASRNEYSDCRKTIIIRYVLALAVISVMGVAATSLQDRAVIYPSAAALALGLIVKKQRPWHVSLWLIPGLLALSALMGTLLFTWLSAYPVTVLSLGFLFTGALLLLTRATLFPSLATCLLPIVLHTTSWNYPLSVLMLSLVVTLLSSLINREKWRCPSAPLPSSHHSFSIGRARHWLLMWMGALPLLALAESLHKSTLIAPPLLVVFVSLCQPGDRLHRHPRRVLTTIILSACCGVFGRIVLSDYAGLPLFIVLPLTLLLSLFVMSRLHIIMPPIAAISLLPFVIPGNVLLFPVFASTGAAYLLICARTDVRHFLVHRMALLWQRTPFR</sequence>
<feature type="transmembrane region" description="Helical" evidence="1">
    <location>
        <begin position="248"/>
        <end position="268"/>
    </location>
</feature>
<dbReference type="RefSeq" id="WP_154534041.1">
    <property type="nucleotide sequence ID" value="NZ_VUNG01000015.1"/>
</dbReference>
<evidence type="ECO:0000256" key="1">
    <source>
        <dbReference type="SAM" id="Phobius"/>
    </source>
</evidence>
<dbReference type="Proteomes" id="UP000438914">
    <property type="component" value="Unassembled WGS sequence"/>
</dbReference>
<evidence type="ECO:0008006" key="4">
    <source>
        <dbReference type="Google" id="ProtNLM"/>
    </source>
</evidence>
<feature type="transmembrane region" description="Helical" evidence="1">
    <location>
        <begin position="14"/>
        <end position="33"/>
    </location>
</feature>
<accession>A0A7K0KG66</accession>
<organism evidence="2 3">
    <name type="scientific">Hallella mizrahii</name>
    <dbReference type="NCBI Taxonomy" id="2606637"/>
    <lineage>
        <taxon>Bacteria</taxon>
        <taxon>Pseudomonadati</taxon>
        <taxon>Bacteroidota</taxon>
        <taxon>Bacteroidia</taxon>
        <taxon>Bacteroidales</taxon>
        <taxon>Prevotellaceae</taxon>
        <taxon>Hallella</taxon>
    </lineage>
</organism>
<keyword evidence="1" id="KW-0812">Transmembrane</keyword>
<evidence type="ECO:0000313" key="3">
    <source>
        <dbReference type="Proteomes" id="UP000438914"/>
    </source>
</evidence>
<dbReference type="EMBL" id="VUNG01000015">
    <property type="protein sequence ID" value="MST84455.1"/>
    <property type="molecule type" value="Genomic_DNA"/>
</dbReference>
<gene>
    <name evidence="2" type="ORF">FYJ73_07195</name>
</gene>
<feature type="transmembrane region" description="Helical" evidence="1">
    <location>
        <begin position="280"/>
        <end position="305"/>
    </location>
</feature>
<reference evidence="2 3" key="1">
    <citation type="submission" date="2019-08" db="EMBL/GenBank/DDBJ databases">
        <title>In-depth cultivation of the pig gut microbiome towards novel bacterial diversity and tailored functional studies.</title>
        <authorList>
            <person name="Wylensek D."/>
            <person name="Hitch T.C.A."/>
            <person name="Clavel T."/>
        </authorList>
    </citation>
    <scope>NUCLEOTIDE SEQUENCE [LARGE SCALE GENOMIC DNA]</scope>
    <source>
        <strain evidence="2 3">LKV-178-WT-2A</strain>
    </source>
</reference>
<feature type="transmembrane region" description="Helical" evidence="1">
    <location>
        <begin position="62"/>
        <end position="82"/>
    </location>
</feature>
<name>A0A7K0KG66_9BACT</name>
<feature type="transmembrane region" description="Helical" evidence="1">
    <location>
        <begin position="224"/>
        <end position="242"/>
    </location>
</feature>
<keyword evidence="1" id="KW-1133">Transmembrane helix</keyword>